<reference evidence="14" key="1">
    <citation type="submission" date="2020-12" db="EMBL/GenBank/DDBJ databases">
        <title>Metabolic potential, ecology and presence of endohyphal bacteria is reflected in genomic diversity of Mucoromycotina.</title>
        <authorList>
            <person name="Muszewska A."/>
            <person name="Okrasinska A."/>
            <person name="Steczkiewicz K."/>
            <person name="Drgas O."/>
            <person name="Orlowska M."/>
            <person name="Perlinska-Lenart U."/>
            <person name="Aleksandrzak-Piekarczyk T."/>
            <person name="Szatraj K."/>
            <person name="Zielenkiewicz U."/>
            <person name="Pilsyk S."/>
            <person name="Malc E."/>
            <person name="Mieczkowski P."/>
            <person name="Kruszewska J.S."/>
            <person name="Biernat P."/>
            <person name="Pawlowska J."/>
        </authorList>
    </citation>
    <scope>NUCLEOTIDE SEQUENCE</scope>
    <source>
        <strain evidence="14">WA0000051536</strain>
    </source>
</reference>
<feature type="region of interest" description="Disordered" evidence="10">
    <location>
        <begin position="676"/>
        <end position="780"/>
    </location>
</feature>
<dbReference type="PROSITE" id="PS50110">
    <property type="entry name" value="RESPONSE_REGULATORY"/>
    <property type="match status" value="1"/>
</dbReference>
<feature type="region of interest" description="Disordered" evidence="10">
    <location>
        <begin position="1"/>
        <end position="25"/>
    </location>
</feature>
<evidence type="ECO:0000256" key="7">
    <source>
        <dbReference type="ARBA" id="ARBA00022840"/>
    </source>
</evidence>
<dbReference type="InterPro" id="IPR000014">
    <property type="entry name" value="PAS"/>
</dbReference>
<dbReference type="SUPFAM" id="SSF55785">
    <property type="entry name" value="PYP-like sensor domain (PAS domain)"/>
    <property type="match status" value="2"/>
</dbReference>
<keyword evidence="6" id="KW-0418">Kinase</keyword>
<dbReference type="SUPFAM" id="SSF52172">
    <property type="entry name" value="CheY-like"/>
    <property type="match status" value="1"/>
</dbReference>
<feature type="compositionally biased region" description="Low complexity" evidence="10">
    <location>
        <begin position="543"/>
        <end position="555"/>
    </location>
</feature>
<sequence>MMQPSASTEHEQVGAPSRRSITVSSDPLVYARSTSQYHAQLYNDQQQRVTSNDTTTSGKVSNLPPFNQVVLSLEPPNLYKTALKLSSEIDLQNWWYTTIDILSQSSFHASRACLSLPQDPSDPYHSPWGVKAVYSKSYHTQHQTSDDDNDLLADHQPSDDYFSKSSLGMPDNTSDGSTDKPKLPSLPLCFESLQPFDRDDEPLVDKNSVDRIIRRGHTVVLSREYRQTPSNVQPSNHAEILHEQDGSGMFKRSLMERLDSYHHHHQVHHQQNAPPGTLYASQPPPPPPPPKDLLRRRSSNTISMAQTPPPRGTPCLNLCDHPRDENDVCRFEEAEALPHSSSSGDGSNTMPATPGDIRELCYDEYEQHQPSPWSQSPAPSPIMMDPNVNPFFQSHIGIDDDAFNPTSPESYGTTSIPFPVPIGNIHSIVHIPIYHHTGRNTGKLPTGAPFAILSFLSTVVPYPQILISSIESIVPFIATSLSTCLAHQNLQRQLFYYRHQDSSNHNPFSTSDTQSPSKHEQISPETASSNPMSPHKSRRHNTTTDTDSATPTPTAKGAFEDPRRGPFSAGGIALLQQMTEDDIAQDEAPDYILNYDNNTQAIVQQQATSSSQQRRGLTSSTAVSTPDSSGSASPLSSAMRHGWDAISPTTGLPIVASIPPSSVYRWRTLSSGSSAYDSEAILSPGTSDDMTKRPPGRRMVLPTRTTIIHPTAVDDDALASDEADEPPEKPKPKVKRIHRPQPTSSIEQTLSESEDTEGAAERKRTPPPEANGDVPADLPMDETRMITPKSRLLRLIIDGIPIHVFTCSTRTGRTTWVNSRVMQYSGQSMKYHLGSHCLSHMHADDRPVCRQQWKDAFERGVGFAGQYRLKRFDGEYRYFLWRTVPLRDVKGNIINWFGNTDIHDERVAKELSIRQLEIEHNERKYRLLAETIPQLVFTFSPEFGITYANQKWEDYSGKPLDCAKGLAFMGQVHSEDRPKLRLPDVSDDDDESVSWQEEIRLLGKDGEYRWFLIKCNSVHQDEIPDARWFGTCTDINDQKQFEQKLKEAHDAAQKSTESKTRFLSNMSHEIRTPLIGITGMVNFMLDSDLTAEQLDYAHTIQQSAESLLVVINDILDLSKVEAGMMKLEMEPFSLLGMVEDANELLSTLAIQKGLEMSFWVDPDVPDVVIGDRIRLRQVLLNLIGNAIKFTTSGEVYTKCTVQKPVTSDSEIMLMFEVVDTGSGFDADGEAVMFKPFSQVDASSTRKHGGSGLGLVISRQLIELHGGSVTCTSRKGEGSTFYFTVKFAIPHPATLPKPHTPQEETIKSPFFRASGFGMHSSSSHGMTTPLQQQVINSALETSGFGTSTPLEHSIKHTQLGVVTSSARVQEALLYKTAPSGGLLPTGSANLDVTTDFAGAVKKRDLSCKISRELQLPKAFRTSADDEETPPEPTLSVTSHPIPSTPSSPIPARALIVSEWIYSRDVAVKHIETLLKENYKTIDTLDVCHSHVEALQILTTPDKLPYSWIIINLSMQQQILPLVRHIATSPTHKDAITIVLTTHMQRSTIFDGASDEQDHNVFDNCEFVFKPLKRSKIQQLFPSNDISGSPATVGRKKSTRNRHLPSAQQSVVGQQEVFQRMLSEVGNRGHRVLLVEDNLVNQKVMVRYLVRVGLEVDVVSDGCQCVDTVLSRPHNYYALILCDLFMPVKDGYEATKEIREWERANISNTNDYPIPIVALSANVMSDVAEKCRQVGFSNYISKPVNFTTLSNVVRGYIQAHEKRQQASKTTV</sequence>
<dbReference type="InterPro" id="IPR005467">
    <property type="entry name" value="His_kinase_dom"/>
</dbReference>
<organism evidence="14 15">
    <name type="scientific">Umbelopsis vinacea</name>
    <dbReference type="NCBI Taxonomy" id="44442"/>
    <lineage>
        <taxon>Eukaryota</taxon>
        <taxon>Fungi</taxon>
        <taxon>Fungi incertae sedis</taxon>
        <taxon>Mucoromycota</taxon>
        <taxon>Mucoromycotina</taxon>
        <taxon>Umbelopsidomycetes</taxon>
        <taxon>Umbelopsidales</taxon>
        <taxon>Umbelopsidaceae</taxon>
        <taxon>Umbelopsis</taxon>
    </lineage>
</organism>
<evidence type="ECO:0000256" key="5">
    <source>
        <dbReference type="ARBA" id="ARBA00022741"/>
    </source>
</evidence>
<feature type="compositionally biased region" description="Pro residues" evidence="10">
    <location>
        <begin position="282"/>
        <end position="291"/>
    </location>
</feature>
<dbReference type="CDD" id="cd16922">
    <property type="entry name" value="HATPase_EvgS-ArcB-TorS-like"/>
    <property type="match status" value="1"/>
</dbReference>
<dbReference type="InterPro" id="IPR035965">
    <property type="entry name" value="PAS-like_dom_sf"/>
</dbReference>
<dbReference type="CDD" id="cd00082">
    <property type="entry name" value="HisKA"/>
    <property type="match status" value="1"/>
</dbReference>
<evidence type="ECO:0000313" key="14">
    <source>
        <dbReference type="EMBL" id="KAG2172948.1"/>
    </source>
</evidence>
<dbReference type="NCBIfam" id="TIGR00229">
    <property type="entry name" value="sensory_box"/>
    <property type="match status" value="1"/>
</dbReference>
<dbReference type="OrthoDB" id="303614at2759"/>
<feature type="compositionally biased region" description="Basic and acidic residues" evidence="10">
    <location>
        <begin position="152"/>
        <end position="162"/>
    </location>
</feature>
<dbReference type="InterPro" id="IPR001789">
    <property type="entry name" value="Sig_transdc_resp-reg_receiver"/>
</dbReference>
<dbReference type="InterPro" id="IPR003661">
    <property type="entry name" value="HisK_dim/P_dom"/>
</dbReference>
<feature type="compositionally biased region" description="Polar residues" evidence="10">
    <location>
        <begin position="614"/>
        <end position="623"/>
    </location>
</feature>
<dbReference type="InterPro" id="IPR000700">
    <property type="entry name" value="PAS-assoc_C"/>
</dbReference>
<dbReference type="Pfam" id="PF02518">
    <property type="entry name" value="HATPase_c"/>
    <property type="match status" value="1"/>
</dbReference>
<dbReference type="Pfam" id="PF00512">
    <property type="entry name" value="HisKA"/>
    <property type="match status" value="1"/>
</dbReference>
<dbReference type="SMART" id="SM00086">
    <property type="entry name" value="PAC"/>
    <property type="match status" value="2"/>
</dbReference>
<dbReference type="SMART" id="SM00448">
    <property type="entry name" value="REC"/>
    <property type="match status" value="1"/>
</dbReference>
<dbReference type="GO" id="GO:0005524">
    <property type="term" value="F:ATP binding"/>
    <property type="evidence" value="ECO:0007669"/>
    <property type="project" value="UniProtKB-KW"/>
</dbReference>
<evidence type="ECO:0000256" key="6">
    <source>
        <dbReference type="ARBA" id="ARBA00022777"/>
    </source>
</evidence>
<dbReference type="InterPro" id="IPR003594">
    <property type="entry name" value="HATPase_dom"/>
</dbReference>
<dbReference type="PROSITE" id="PS50113">
    <property type="entry name" value="PAC"/>
    <property type="match status" value="1"/>
</dbReference>
<evidence type="ECO:0000256" key="2">
    <source>
        <dbReference type="ARBA" id="ARBA00012438"/>
    </source>
</evidence>
<evidence type="ECO:0000259" key="12">
    <source>
        <dbReference type="PROSITE" id="PS50110"/>
    </source>
</evidence>
<dbReference type="CDD" id="cd17546">
    <property type="entry name" value="REC_hyHK_CKI1_RcsC-like"/>
    <property type="match status" value="1"/>
</dbReference>
<keyword evidence="8" id="KW-0902">Two-component regulatory system</keyword>
<dbReference type="Gene3D" id="3.30.565.10">
    <property type="entry name" value="Histidine kinase-like ATPase, C-terminal domain"/>
    <property type="match status" value="1"/>
</dbReference>
<feature type="compositionally biased region" description="Low complexity" evidence="10">
    <location>
        <begin position="624"/>
        <end position="638"/>
    </location>
</feature>
<dbReference type="Gene3D" id="1.10.287.130">
    <property type="match status" value="1"/>
</dbReference>
<feature type="compositionally biased region" description="Polar residues" evidence="10">
    <location>
        <begin position="163"/>
        <end position="176"/>
    </location>
</feature>
<keyword evidence="7" id="KW-0067">ATP-binding</keyword>
<feature type="compositionally biased region" description="Low complexity" evidence="10">
    <location>
        <begin position="604"/>
        <end position="613"/>
    </location>
</feature>
<dbReference type="PROSITE" id="PS50109">
    <property type="entry name" value="HIS_KIN"/>
    <property type="match status" value="1"/>
</dbReference>
<dbReference type="InterPro" id="IPR036890">
    <property type="entry name" value="HATPase_C_sf"/>
</dbReference>
<evidence type="ECO:0000256" key="1">
    <source>
        <dbReference type="ARBA" id="ARBA00000085"/>
    </source>
</evidence>
<dbReference type="Gene3D" id="3.30.450.20">
    <property type="entry name" value="PAS domain"/>
    <property type="match status" value="2"/>
</dbReference>
<keyword evidence="5" id="KW-0547">Nucleotide-binding</keyword>
<feature type="domain" description="Histidine kinase" evidence="11">
    <location>
        <begin position="1065"/>
        <end position="1288"/>
    </location>
</feature>
<evidence type="ECO:0000256" key="4">
    <source>
        <dbReference type="ARBA" id="ARBA00022679"/>
    </source>
</evidence>
<feature type="compositionally biased region" description="Polar residues" evidence="10">
    <location>
        <begin position="339"/>
        <end position="351"/>
    </location>
</feature>
<dbReference type="InterPro" id="IPR001610">
    <property type="entry name" value="PAC"/>
</dbReference>
<accession>A0A8H7PFK0</accession>
<dbReference type="SUPFAM" id="SSF47384">
    <property type="entry name" value="Homodimeric domain of signal transducing histidine kinase"/>
    <property type="match status" value="1"/>
</dbReference>
<evidence type="ECO:0000259" key="11">
    <source>
        <dbReference type="PROSITE" id="PS50109"/>
    </source>
</evidence>
<dbReference type="SMART" id="SM00387">
    <property type="entry name" value="HATPase_c"/>
    <property type="match status" value="1"/>
</dbReference>
<dbReference type="Pfam" id="PF08447">
    <property type="entry name" value="PAS_3"/>
    <property type="match status" value="1"/>
</dbReference>
<evidence type="ECO:0000313" key="15">
    <source>
        <dbReference type="Proteomes" id="UP000612746"/>
    </source>
</evidence>
<feature type="region of interest" description="Disordered" evidence="10">
    <location>
        <begin position="263"/>
        <end position="295"/>
    </location>
</feature>
<dbReference type="PRINTS" id="PR00344">
    <property type="entry name" value="BCTRLSENSOR"/>
</dbReference>
<dbReference type="EMBL" id="JAEPRA010000021">
    <property type="protein sequence ID" value="KAG2172948.1"/>
    <property type="molecule type" value="Genomic_DNA"/>
</dbReference>
<feature type="region of interest" description="Disordered" evidence="10">
    <location>
        <begin position="335"/>
        <end position="354"/>
    </location>
</feature>
<feature type="domain" description="PAC" evidence="13">
    <location>
        <begin position="995"/>
        <end position="1047"/>
    </location>
</feature>
<keyword evidence="15" id="KW-1185">Reference proteome</keyword>
<feature type="compositionally biased region" description="Polar residues" evidence="10">
    <location>
        <begin position="523"/>
        <end position="532"/>
    </location>
</feature>
<dbReference type="CDD" id="cd00130">
    <property type="entry name" value="PAS"/>
    <property type="match status" value="2"/>
</dbReference>
<gene>
    <name evidence="14" type="ORF">INT44_004689</name>
</gene>
<dbReference type="PANTHER" id="PTHR45339:SF3">
    <property type="entry name" value="HISTIDINE KINASE"/>
    <property type="match status" value="1"/>
</dbReference>
<evidence type="ECO:0000259" key="13">
    <source>
        <dbReference type="PROSITE" id="PS50113"/>
    </source>
</evidence>
<dbReference type="InterPro" id="IPR013655">
    <property type="entry name" value="PAS_fold_3"/>
</dbReference>
<dbReference type="InterPro" id="IPR004358">
    <property type="entry name" value="Sig_transdc_His_kin-like_C"/>
</dbReference>
<keyword evidence="3 9" id="KW-0597">Phosphoprotein</keyword>
<dbReference type="Proteomes" id="UP000612746">
    <property type="component" value="Unassembled WGS sequence"/>
</dbReference>
<keyword evidence="4" id="KW-0808">Transferase</keyword>
<comment type="caution">
    <text evidence="14">The sequence shown here is derived from an EMBL/GenBank/DDBJ whole genome shotgun (WGS) entry which is preliminary data.</text>
</comment>
<dbReference type="GO" id="GO:0000155">
    <property type="term" value="F:phosphorelay sensor kinase activity"/>
    <property type="evidence" value="ECO:0007669"/>
    <property type="project" value="InterPro"/>
</dbReference>
<feature type="modified residue" description="4-aspartylphosphate" evidence="9">
    <location>
        <position position="1681"/>
    </location>
</feature>
<evidence type="ECO:0000256" key="9">
    <source>
        <dbReference type="PROSITE-ProRule" id="PRU00169"/>
    </source>
</evidence>
<dbReference type="InterPro" id="IPR036097">
    <property type="entry name" value="HisK_dim/P_sf"/>
</dbReference>
<proteinExistence type="predicted"/>
<name>A0A8H7PFK0_9FUNG</name>
<dbReference type="PANTHER" id="PTHR45339">
    <property type="entry name" value="HYBRID SIGNAL TRANSDUCTION HISTIDINE KINASE J"/>
    <property type="match status" value="1"/>
</dbReference>
<feature type="region of interest" description="Disordered" evidence="10">
    <location>
        <begin position="604"/>
        <end position="639"/>
    </location>
</feature>
<feature type="compositionally biased region" description="Basic residues" evidence="10">
    <location>
        <begin position="1592"/>
        <end position="1601"/>
    </location>
</feature>
<dbReference type="Pfam" id="PF00072">
    <property type="entry name" value="Response_reg"/>
    <property type="match status" value="1"/>
</dbReference>
<feature type="region of interest" description="Disordered" evidence="10">
    <location>
        <begin position="139"/>
        <end position="184"/>
    </location>
</feature>
<dbReference type="InterPro" id="IPR011006">
    <property type="entry name" value="CheY-like_superfamily"/>
</dbReference>
<protein>
    <recommendedName>
        <fullName evidence="2">histidine kinase</fullName>
        <ecNumber evidence="2">2.7.13.3</ecNumber>
    </recommendedName>
</protein>
<feature type="domain" description="Response regulatory" evidence="12">
    <location>
        <begin position="1629"/>
        <end position="1755"/>
    </location>
</feature>
<dbReference type="SMART" id="SM00091">
    <property type="entry name" value="PAS"/>
    <property type="match status" value="2"/>
</dbReference>
<dbReference type="Pfam" id="PF13188">
    <property type="entry name" value="PAS_8"/>
    <property type="match status" value="1"/>
</dbReference>
<feature type="region of interest" description="Disordered" evidence="10">
    <location>
        <begin position="1417"/>
        <end position="1444"/>
    </location>
</feature>
<feature type="region of interest" description="Disordered" evidence="10">
    <location>
        <begin position="502"/>
        <end position="569"/>
    </location>
</feature>
<evidence type="ECO:0000256" key="3">
    <source>
        <dbReference type="ARBA" id="ARBA00022553"/>
    </source>
</evidence>
<comment type="catalytic activity">
    <reaction evidence="1">
        <text>ATP + protein L-histidine = ADP + protein N-phospho-L-histidine.</text>
        <dbReference type="EC" id="2.7.13.3"/>
    </reaction>
</comment>
<feature type="compositionally biased region" description="Acidic residues" evidence="10">
    <location>
        <begin position="713"/>
        <end position="725"/>
    </location>
</feature>
<dbReference type="Gene3D" id="3.40.50.2300">
    <property type="match status" value="1"/>
</dbReference>
<dbReference type="SMART" id="SM00388">
    <property type="entry name" value="HisKA"/>
    <property type="match status" value="1"/>
</dbReference>
<dbReference type="FunFam" id="3.30.565.10:FF:000010">
    <property type="entry name" value="Sensor histidine kinase RcsC"/>
    <property type="match status" value="1"/>
</dbReference>
<feature type="compositionally biased region" description="Polar residues" evidence="10">
    <location>
        <begin position="741"/>
        <end position="751"/>
    </location>
</feature>
<dbReference type="EC" id="2.7.13.3" evidence="2"/>
<feature type="compositionally biased region" description="Polar residues" evidence="10">
    <location>
        <begin position="503"/>
        <end position="516"/>
    </location>
</feature>
<dbReference type="FunFam" id="1.10.287.130:FF:000002">
    <property type="entry name" value="Two-component osmosensing histidine kinase"/>
    <property type="match status" value="1"/>
</dbReference>
<evidence type="ECO:0000256" key="10">
    <source>
        <dbReference type="SAM" id="MobiDB-lite"/>
    </source>
</evidence>
<dbReference type="SUPFAM" id="SSF55874">
    <property type="entry name" value="ATPase domain of HSP90 chaperone/DNA topoisomerase II/histidine kinase"/>
    <property type="match status" value="1"/>
</dbReference>
<feature type="region of interest" description="Disordered" evidence="10">
    <location>
        <begin position="1581"/>
        <end position="1604"/>
    </location>
</feature>
<evidence type="ECO:0000256" key="8">
    <source>
        <dbReference type="ARBA" id="ARBA00023012"/>
    </source>
</evidence>